<dbReference type="InterPro" id="IPR012337">
    <property type="entry name" value="RNaseH-like_sf"/>
</dbReference>
<dbReference type="EMBL" id="PVWO01000034">
    <property type="protein sequence ID" value="PSB58478.1"/>
    <property type="molecule type" value="Genomic_DNA"/>
</dbReference>
<dbReference type="SMART" id="SM00479">
    <property type="entry name" value="EXOIII"/>
    <property type="match status" value="1"/>
</dbReference>
<keyword evidence="4" id="KW-1185">Reference proteome</keyword>
<dbReference type="SUPFAM" id="SSF53098">
    <property type="entry name" value="Ribonuclease H-like"/>
    <property type="match status" value="1"/>
</dbReference>
<dbReference type="Gene3D" id="3.30.420.10">
    <property type="entry name" value="Ribonuclease H-like superfamily/Ribonuclease H"/>
    <property type="match status" value="1"/>
</dbReference>
<gene>
    <name evidence="3" type="ORF">C7B77_04680</name>
</gene>
<dbReference type="GO" id="GO:0008408">
    <property type="term" value="F:3'-5' exonuclease activity"/>
    <property type="evidence" value="ECO:0007669"/>
    <property type="project" value="TreeGrafter"/>
</dbReference>
<dbReference type="AlphaFoldDB" id="A0A2T1GKX0"/>
<dbReference type="Pfam" id="PF00929">
    <property type="entry name" value="RNase_T"/>
    <property type="match status" value="1"/>
</dbReference>
<dbReference type="CDD" id="cd06130">
    <property type="entry name" value="DNA_pol_III_epsilon_like"/>
    <property type="match status" value="1"/>
</dbReference>
<keyword evidence="1 3" id="KW-0378">Hydrolase</keyword>
<dbReference type="Proteomes" id="UP000238937">
    <property type="component" value="Unassembled WGS sequence"/>
</dbReference>
<organism evidence="3 4">
    <name type="scientific">Chamaesiphon polymorphus CCALA 037</name>
    <dbReference type="NCBI Taxonomy" id="2107692"/>
    <lineage>
        <taxon>Bacteria</taxon>
        <taxon>Bacillati</taxon>
        <taxon>Cyanobacteriota</taxon>
        <taxon>Cyanophyceae</taxon>
        <taxon>Gomontiellales</taxon>
        <taxon>Chamaesiphonaceae</taxon>
        <taxon>Chamaesiphon</taxon>
    </lineage>
</organism>
<feature type="domain" description="Exonuclease" evidence="2">
    <location>
        <begin position="2"/>
        <end position="163"/>
    </location>
</feature>
<dbReference type="PANTHER" id="PTHR30231:SF42">
    <property type="entry name" value="EXONUCLEASE"/>
    <property type="match status" value="1"/>
</dbReference>
<dbReference type="OrthoDB" id="530627at2"/>
<keyword evidence="1 3" id="KW-0269">Exonuclease</keyword>
<name>A0A2T1GKX0_9CYAN</name>
<sequence>MKLVAIDFETANRDPNSACALGIVQIENNTIVHEEIFLIRPPSYRFEFTNIHGIMWADVAQAPTFKQVWAQISTRIERADALVAHNASFDRRVLYACCDLYDIPQPKQKFICTVALARKRWNLYPTKLPDVCRYLNITLNHHQALSDARACAEIVIAASAVER</sequence>
<evidence type="ECO:0000259" key="2">
    <source>
        <dbReference type="SMART" id="SM00479"/>
    </source>
</evidence>
<evidence type="ECO:0000256" key="1">
    <source>
        <dbReference type="ARBA" id="ARBA00022839"/>
    </source>
</evidence>
<dbReference type="RefSeq" id="WP_106300801.1">
    <property type="nucleotide sequence ID" value="NZ_PVWO01000034.1"/>
</dbReference>
<dbReference type="InterPro" id="IPR036397">
    <property type="entry name" value="RNaseH_sf"/>
</dbReference>
<evidence type="ECO:0000313" key="4">
    <source>
        <dbReference type="Proteomes" id="UP000238937"/>
    </source>
</evidence>
<dbReference type="GO" id="GO:0005829">
    <property type="term" value="C:cytosol"/>
    <property type="evidence" value="ECO:0007669"/>
    <property type="project" value="TreeGrafter"/>
</dbReference>
<keyword evidence="1 3" id="KW-0540">Nuclease</keyword>
<dbReference type="GO" id="GO:0003676">
    <property type="term" value="F:nucleic acid binding"/>
    <property type="evidence" value="ECO:0007669"/>
    <property type="project" value="InterPro"/>
</dbReference>
<proteinExistence type="predicted"/>
<reference evidence="3 4" key="1">
    <citation type="submission" date="2018-03" db="EMBL/GenBank/DDBJ databases">
        <title>The ancient ancestry and fast evolution of plastids.</title>
        <authorList>
            <person name="Moore K.R."/>
            <person name="Magnabosco C."/>
            <person name="Momper L."/>
            <person name="Gold D.A."/>
            <person name="Bosak T."/>
            <person name="Fournier G.P."/>
        </authorList>
    </citation>
    <scope>NUCLEOTIDE SEQUENCE [LARGE SCALE GENOMIC DNA]</scope>
    <source>
        <strain evidence="3 4">CCALA 037</strain>
    </source>
</reference>
<evidence type="ECO:0000313" key="3">
    <source>
        <dbReference type="EMBL" id="PSB58478.1"/>
    </source>
</evidence>
<dbReference type="FunFam" id="3.30.420.10:FF:000045">
    <property type="entry name" value="3'-5' exonuclease DinG"/>
    <property type="match status" value="1"/>
</dbReference>
<protein>
    <submittedName>
        <fullName evidence="3">Exonuclease</fullName>
    </submittedName>
</protein>
<comment type="caution">
    <text evidence="3">The sequence shown here is derived from an EMBL/GenBank/DDBJ whole genome shotgun (WGS) entry which is preliminary data.</text>
</comment>
<dbReference type="InterPro" id="IPR013520">
    <property type="entry name" value="Ribonucl_H"/>
</dbReference>
<accession>A0A2T1GKX0</accession>
<dbReference type="PANTHER" id="PTHR30231">
    <property type="entry name" value="DNA POLYMERASE III SUBUNIT EPSILON"/>
    <property type="match status" value="1"/>
</dbReference>